<evidence type="ECO:0000313" key="1">
    <source>
        <dbReference type="EMBL" id="AEG50758.1"/>
    </source>
</evidence>
<accession>F6F2U6</accession>
<evidence type="ECO:0000313" key="2">
    <source>
        <dbReference type="Proteomes" id="UP000007150"/>
    </source>
</evidence>
<gene>
    <name evidence="1" type="ORF">Sphch_3143</name>
</gene>
<dbReference type="Proteomes" id="UP000007150">
    <property type="component" value="Chromosome 2"/>
</dbReference>
<name>F6F2U6_SPHCR</name>
<reference evidence="1 2" key="1">
    <citation type="submission" date="2011-05" db="EMBL/GenBank/DDBJ databases">
        <title>Complete sequence of chromosome 2 of Sphingobium chlorophenolicum L-1.</title>
        <authorList>
            <consortium name="US DOE Joint Genome Institute"/>
            <person name="Lucas S."/>
            <person name="Han J."/>
            <person name="Lapidus A."/>
            <person name="Cheng J.-F."/>
            <person name="Goodwin L."/>
            <person name="Pitluck S."/>
            <person name="Peters L."/>
            <person name="Daligault H."/>
            <person name="Han C."/>
            <person name="Tapia R."/>
            <person name="Land M."/>
            <person name="Hauser L."/>
            <person name="Kyrpides N."/>
            <person name="Ivanova N."/>
            <person name="Pagani I."/>
            <person name="Turner P."/>
            <person name="Copley S."/>
            <person name="Woyke T."/>
        </authorList>
    </citation>
    <scope>NUCLEOTIDE SEQUENCE [LARGE SCALE GENOMIC DNA]</scope>
    <source>
        <strain evidence="1 2">L-1</strain>
    </source>
</reference>
<dbReference type="HOGENOM" id="CLU_2168366_0_0_5"/>
<proteinExistence type="predicted"/>
<dbReference type="STRING" id="690566.Sphch_3143"/>
<protein>
    <submittedName>
        <fullName evidence="1">Uncharacterized protein</fullName>
    </submittedName>
</protein>
<dbReference type="EMBL" id="CP002799">
    <property type="protein sequence ID" value="AEG50758.1"/>
    <property type="molecule type" value="Genomic_DNA"/>
</dbReference>
<keyword evidence="2" id="KW-1185">Reference proteome</keyword>
<organism evidence="1 2">
    <name type="scientific">Sphingobium chlorophenolicum L-1</name>
    <dbReference type="NCBI Taxonomy" id="690566"/>
    <lineage>
        <taxon>Bacteria</taxon>
        <taxon>Pseudomonadati</taxon>
        <taxon>Pseudomonadota</taxon>
        <taxon>Alphaproteobacteria</taxon>
        <taxon>Sphingomonadales</taxon>
        <taxon>Sphingomonadaceae</taxon>
        <taxon>Sphingobium</taxon>
    </lineage>
</organism>
<dbReference type="AlphaFoldDB" id="F6F2U6"/>
<sequence>MQMAANTVLQFCLPFEGVQDRVREAAEAGNVLFMAHARLAMARYDISDILVIRSLKRCQLVGRAQQGNSRGEWRCSVCFKNRGFRTGGAISIAVVEGRVFVEDIRWDQSHD</sequence>
<dbReference type="KEGG" id="sch:Sphch_3143"/>